<organism evidence="2 3">
    <name type="scientific">Chondromyces crocatus</name>
    <dbReference type="NCBI Taxonomy" id="52"/>
    <lineage>
        <taxon>Bacteria</taxon>
        <taxon>Pseudomonadati</taxon>
        <taxon>Myxococcota</taxon>
        <taxon>Polyangia</taxon>
        <taxon>Polyangiales</taxon>
        <taxon>Polyangiaceae</taxon>
        <taxon>Chondromyces</taxon>
    </lineage>
</organism>
<accession>A0A0K1EDC8</accession>
<dbReference type="Pfam" id="PF05488">
    <property type="entry name" value="PAAR_motif"/>
    <property type="match status" value="2"/>
</dbReference>
<dbReference type="InterPro" id="IPR023346">
    <property type="entry name" value="Lysozyme-like_dom_sf"/>
</dbReference>
<dbReference type="AlphaFoldDB" id="A0A0K1EDC8"/>
<dbReference type="Gene3D" id="2.60.200.60">
    <property type="match status" value="2"/>
</dbReference>
<dbReference type="Gene3D" id="1.10.530.10">
    <property type="match status" value="1"/>
</dbReference>
<name>A0A0K1EDC8_CHOCO</name>
<evidence type="ECO:0000256" key="1">
    <source>
        <dbReference type="SAM" id="MobiDB-lite"/>
    </source>
</evidence>
<keyword evidence="3" id="KW-1185">Reference proteome</keyword>
<evidence type="ECO:0000313" key="2">
    <source>
        <dbReference type="EMBL" id="AKT38692.1"/>
    </source>
</evidence>
<feature type="region of interest" description="Disordered" evidence="1">
    <location>
        <begin position="1"/>
        <end position="26"/>
    </location>
</feature>
<dbReference type="SUPFAM" id="SSF53955">
    <property type="entry name" value="Lysozyme-like"/>
    <property type="match status" value="1"/>
</dbReference>
<dbReference type="InterPro" id="IPR008727">
    <property type="entry name" value="PAAR_motif"/>
</dbReference>
<sequence length="293" mass="31001">MKPAARVGDWHTCPEEAPEPHVGGPILPPGCTTVLIGGSPAARGSSGTTPDLSDLSEDLQKLIRDNARHILDAARTKGVDPRTLAAIILRENADNNIIKELLEMPMGFLSEDWGPVGKPSIGLAQVQVATARFIEEQGYMPATSGWNIPLIGLISGSENMARKTKLEDNGINAMYAAAYLKYFQDQWDPAFPSIANRPDILASLYNLGPSKQPNANPSPNDFGEDVLKLYPLMAQLLGGCGDGDIADCVPLLDQIAKASSTVFFGGLPAARKGDTTCHGGVIAEGDATVLLGD</sequence>
<dbReference type="KEGG" id="ccro:CMC5_028400"/>
<proteinExistence type="predicted"/>
<dbReference type="STRING" id="52.CMC5_028400"/>
<dbReference type="EMBL" id="CP012159">
    <property type="protein sequence ID" value="AKT38692.1"/>
    <property type="molecule type" value="Genomic_DNA"/>
</dbReference>
<protein>
    <submittedName>
        <fullName evidence="2">Uncharacterized protein</fullName>
    </submittedName>
</protein>
<reference evidence="2 3" key="1">
    <citation type="submission" date="2015-07" db="EMBL/GenBank/DDBJ databases">
        <title>Genome analysis of myxobacterium Chondromyces crocatus Cm c5 reveals a high potential for natural compound synthesis and the genetic basis for the loss of fruiting body formation.</title>
        <authorList>
            <person name="Zaburannyi N."/>
            <person name="Bunk B."/>
            <person name="Maier J."/>
            <person name="Overmann J."/>
            <person name="Mueller R."/>
        </authorList>
    </citation>
    <scope>NUCLEOTIDE SEQUENCE [LARGE SCALE GENOMIC DNA]</scope>
    <source>
        <strain evidence="2 3">Cm c5</strain>
    </source>
</reference>
<dbReference type="Proteomes" id="UP000067626">
    <property type="component" value="Chromosome"/>
</dbReference>
<gene>
    <name evidence="2" type="ORF">CMC5_028400</name>
</gene>
<evidence type="ECO:0000313" key="3">
    <source>
        <dbReference type="Proteomes" id="UP000067626"/>
    </source>
</evidence>